<dbReference type="RefSeq" id="WP_261403809.1">
    <property type="nucleotide sequence ID" value="NZ_CP081869.1"/>
</dbReference>
<proteinExistence type="predicted"/>
<dbReference type="EMBL" id="CP081869">
    <property type="protein sequence ID" value="QZO00638.1"/>
    <property type="molecule type" value="Genomic_DNA"/>
</dbReference>
<dbReference type="Gene3D" id="2.30.29.50">
    <property type="entry name" value="Bacterial Pleckstrin homology domain"/>
    <property type="match status" value="1"/>
</dbReference>
<dbReference type="PANTHER" id="PTHR35796">
    <property type="entry name" value="HYPOTHETICAL CYTOSOLIC PROTEIN"/>
    <property type="match status" value="1"/>
</dbReference>
<dbReference type="SUPFAM" id="SSF50729">
    <property type="entry name" value="PH domain-like"/>
    <property type="match status" value="1"/>
</dbReference>
<dbReference type="Proteomes" id="UP000825701">
    <property type="component" value="Chromosome"/>
</dbReference>
<dbReference type="AlphaFoldDB" id="A0A9E6R9F3"/>
<dbReference type="Pfam" id="PF08000">
    <property type="entry name" value="bPH_1"/>
    <property type="match status" value="1"/>
</dbReference>
<evidence type="ECO:0000259" key="1">
    <source>
        <dbReference type="Pfam" id="PF08000"/>
    </source>
</evidence>
<feature type="domain" description="Bacterial Pleckstrin homology" evidence="1">
    <location>
        <begin position="2"/>
        <end position="121"/>
    </location>
</feature>
<sequence>MGLFDGILGHASSVSIEKLSAELSPILIPGETIDLAYKVIRDLFVFTDKRLILIDKQGVTGRKTDFHSIPYRAITQFSVETAGTFDLDAEMKIWISGQHAPIERTLARGSDVSGIQRALARGTLR</sequence>
<dbReference type="InterPro" id="IPR012544">
    <property type="entry name" value="PHb"/>
</dbReference>
<protein>
    <submittedName>
        <fullName evidence="2">PH domain-containing protein</fullName>
    </submittedName>
</protein>
<evidence type="ECO:0000313" key="3">
    <source>
        <dbReference type="Proteomes" id="UP000825701"/>
    </source>
</evidence>
<keyword evidence="3" id="KW-1185">Reference proteome</keyword>
<name>A0A9E6R9F3_9HYPH</name>
<dbReference type="KEGG" id="cmet:K6K41_02675"/>
<dbReference type="PANTHER" id="PTHR35796:SF3">
    <property type="entry name" value="BHLH DOMAIN-CONTAINING PROTEIN"/>
    <property type="match status" value="1"/>
</dbReference>
<dbReference type="CDD" id="cd13225">
    <property type="entry name" value="PH-like_bacteria"/>
    <property type="match status" value="1"/>
</dbReference>
<reference evidence="2" key="1">
    <citation type="submission" date="2021-08" db="EMBL/GenBank/DDBJ databases">
        <authorList>
            <person name="Zhang H."/>
            <person name="Xu M."/>
            <person name="Yu Z."/>
            <person name="Yang L."/>
            <person name="Cai Y."/>
        </authorList>
    </citation>
    <scope>NUCLEOTIDE SEQUENCE</scope>
    <source>
        <strain evidence="2">CHL1</strain>
    </source>
</reference>
<accession>A0A9E6R9F3</accession>
<organism evidence="2 3">
    <name type="scientific">Chenggangzhangella methanolivorans</name>
    <dbReference type="NCBI Taxonomy" id="1437009"/>
    <lineage>
        <taxon>Bacteria</taxon>
        <taxon>Pseudomonadati</taxon>
        <taxon>Pseudomonadota</taxon>
        <taxon>Alphaproteobacteria</taxon>
        <taxon>Hyphomicrobiales</taxon>
        <taxon>Methylopilaceae</taxon>
        <taxon>Chenggangzhangella</taxon>
    </lineage>
</organism>
<evidence type="ECO:0000313" key="2">
    <source>
        <dbReference type="EMBL" id="QZO00638.1"/>
    </source>
</evidence>
<gene>
    <name evidence="2" type="ORF">K6K41_02675</name>
</gene>
<dbReference type="InterPro" id="IPR037063">
    <property type="entry name" value="PHb_sf"/>
</dbReference>